<dbReference type="RefSeq" id="WP_154314753.1">
    <property type="nucleotide sequence ID" value="NZ_JBKXQF010000003.1"/>
</dbReference>
<feature type="transmembrane region" description="Helical" evidence="1">
    <location>
        <begin position="67"/>
        <end position="88"/>
    </location>
</feature>
<proteinExistence type="predicted"/>
<evidence type="ECO:0000256" key="1">
    <source>
        <dbReference type="SAM" id="Phobius"/>
    </source>
</evidence>
<evidence type="ECO:0008006" key="4">
    <source>
        <dbReference type="Google" id="ProtNLM"/>
    </source>
</evidence>
<evidence type="ECO:0000313" key="2">
    <source>
        <dbReference type="EMBL" id="MSD16400.1"/>
    </source>
</evidence>
<dbReference type="AlphaFoldDB" id="A0A844E419"/>
<dbReference type="Proteomes" id="UP000431304">
    <property type="component" value="Unassembled WGS sequence"/>
</dbReference>
<keyword evidence="1" id="KW-0472">Membrane</keyword>
<feature type="transmembrane region" description="Helical" evidence="1">
    <location>
        <begin position="6"/>
        <end position="28"/>
    </location>
</feature>
<gene>
    <name evidence="2" type="ORF">GKE72_10040</name>
</gene>
<comment type="caution">
    <text evidence="2">The sequence shown here is derived from an EMBL/GenBank/DDBJ whole genome shotgun (WGS) entry which is preliminary data.</text>
</comment>
<organism evidence="2 3">
    <name type="scientific">Eubacterium ramulus</name>
    <dbReference type="NCBI Taxonomy" id="39490"/>
    <lineage>
        <taxon>Bacteria</taxon>
        <taxon>Bacillati</taxon>
        <taxon>Bacillota</taxon>
        <taxon>Clostridia</taxon>
        <taxon>Eubacteriales</taxon>
        <taxon>Eubacteriaceae</taxon>
        <taxon>Eubacterium</taxon>
    </lineage>
</organism>
<evidence type="ECO:0000313" key="3">
    <source>
        <dbReference type="Proteomes" id="UP000431304"/>
    </source>
</evidence>
<keyword evidence="1" id="KW-0812">Transmembrane</keyword>
<sequence length="119" mass="13336">MVAAALNRTGILSIVDAILIICGIYCMVTAGKMKKNHVLPQWLFTEQELHQIRHPEKFCEEMGPKTTIFGFVCTAFGIYGLVIELLWYQKIAEAVGIGVLLVGIAWYTSQLSKAKRTYI</sequence>
<name>A0A844E419_EUBRA</name>
<feature type="transmembrane region" description="Helical" evidence="1">
    <location>
        <begin position="94"/>
        <end position="112"/>
    </location>
</feature>
<accession>A0A844E419</accession>
<keyword evidence="1" id="KW-1133">Transmembrane helix</keyword>
<reference evidence="2 3" key="1">
    <citation type="journal article" date="2019" name="Nat. Med.">
        <title>A library of human gut bacterial isolates paired with longitudinal multiomics data enables mechanistic microbiome research.</title>
        <authorList>
            <person name="Poyet M."/>
            <person name="Groussin M."/>
            <person name="Gibbons S.M."/>
            <person name="Avila-Pacheco J."/>
            <person name="Jiang X."/>
            <person name="Kearney S.M."/>
            <person name="Perrotta A.R."/>
            <person name="Berdy B."/>
            <person name="Zhao S."/>
            <person name="Lieberman T.D."/>
            <person name="Swanson P.K."/>
            <person name="Smith M."/>
            <person name="Roesemann S."/>
            <person name="Alexander J.E."/>
            <person name="Rich S.A."/>
            <person name="Livny J."/>
            <person name="Vlamakis H."/>
            <person name="Clish C."/>
            <person name="Bullock K."/>
            <person name="Deik A."/>
            <person name="Scott J."/>
            <person name="Pierce K.A."/>
            <person name="Xavier R.J."/>
            <person name="Alm E.J."/>
        </authorList>
    </citation>
    <scope>NUCLEOTIDE SEQUENCE [LARGE SCALE GENOMIC DNA]</scope>
    <source>
        <strain evidence="2 3">BIOML-A3</strain>
    </source>
</reference>
<dbReference type="EMBL" id="WKRA01000015">
    <property type="protein sequence ID" value="MSD16400.1"/>
    <property type="molecule type" value="Genomic_DNA"/>
</dbReference>
<protein>
    <recommendedName>
        <fullName evidence="4">DUF3784 domain-containing protein</fullName>
    </recommendedName>
</protein>